<proteinExistence type="predicted"/>
<name>A0AAW0EUJ0_9TRYP</name>
<feature type="region of interest" description="Disordered" evidence="1">
    <location>
        <begin position="213"/>
        <end position="268"/>
    </location>
</feature>
<keyword evidence="3" id="KW-1185">Reference proteome</keyword>
<evidence type="ECO:0000256" key="1">
    <source>
        <dbReference type="SAM" id="MobiDB-lite"/>
    </source>
</evidence>
<evidence type="ECO:0000313" key="3">
    <source>
        <dbReference type="Proteomes" id="UP001430356"/>
    </source>
</evidence>
<comment type="caution">
    <text evidence="2">The sequence shown here is derived from an EMBL/GenBank/DDBJ whole genome shotgun (WGS) entry which is preliminary data.</text>
</comment>
<gene>
    <name evidence="2" type="ORF">NESM_000665100</name>
</gene>
<accession>A0AAW0EUJ0</accession>
<protein>
    <recommendedName>
        <fullName evidence="4">C2 domain-containing protein</fullName>
    </recommendedName>
</protein>
<sequence length="268" mass="29833">MPVVDVSVLCATELSGVSLRKSFCVYVRLQGQAIRTKPADPDRLGEVRFGERFRFQYQRDTVRPGRNRMFVELWTKSLFSQGCVSVAWLEMDEQRFVRGQQLRVNVRGTFEGKHATVSLVITPLDFGENPNAPQQPQQQQLFQQQQQQYPYPQPQQQQPYPPQQQVLYGLPAEGVPLAPPNPYSSAAYTPNACAVAQDPTSCCPSDEVPQPQAFVGASLPPPLYPGMSRNQQSGGGAGQYPEALPPPGGNPEYDYGFSNDYPQKPKQL</sequence>
<dbReference type="Proteomes" id="UP001430356">
    <property type="component" value="Unassembled WGS sequence"/>
</dbReference>
<dbReference type="EMBL" id="JAECZO010000098">
    <property type="protein sequence ID" value="KAK7197197.1"/>
    <property type="molecule type" value="Genomic_DNA"/>
</dbReference>
<organism evidence="2 3">
    <name type="scientific">Novymonas esmeraldas</name>
    <dbReference type="NCBI Taxonomy" id="1808958"/>
    <lineage>
        <taxon>Eukaryota</taxon>
        <taxon>Discoba</taxon>
        <taxon>Euglenozoa</taxon>
        <taxon>Kinetoplastea</taxon>
        <taxon>Metakinetoplastina</taxon>
        <taxon>Trypanosomatida</taxon>
        <taxon>Trypanosomatidae</taxon>
        <taxon>Novymonas</taxon>
    </lineage>
</organism>
<dbReference type="AlphaFoldDB" id="A0AAW0EUJ0"/>
<feature type="region of interest" description="Disordered" evidence="1">
    <location>
        <begin position="126"/>
        <end position="161"/>
    </location>
</feature>
<evidence type="ECO:0008006" key="4">
    <source>
        <dbReference type="Google" id="ProtNLM"/>
    </source>
</evidence>
<reference evidence="2 3" key="1">
    <citation type="journal article" date="2021" name="MBio">
        <title>A New Model Trypanosomatid, Novymonas esmeraldas: Genomic Perception of Its 'Candidatus Pandoraea novymonadis' Endosymbiont.</title>
        <authorList>
            <person name="Zakharova A."/>
            <person name="Saura A."/>
            <person name="Butenko A."/>
            <person name="Podesvova L."/>
            <person name="Warmusova S."/>
            <person name="Kostygov A.Y."/>
            <person name="Nenarokova A."/>
            <person name="Lukes J."/>
            <person name="Opperdoes F.R."/>
            <person name="Yurchenko V."/>
        </authorList>
    </citation>
    <scope>NUCLEOTIDE SEQUENCE [LARGE SCALE GENOMIC DNA]</scope>
    <source>
        <strain evidence="2 3">E262AT.01</strain>
    </source>
</reference>
<feature type="compositionally biased region" description="Low complexity" evidence="1">
    <location>
        <begin position="134"/>
        <end position="158"/>
    </location>
</feature>
<evidence type="ECO:0000313" key="2">
    <source>
        <dbReference type="EMBL" id="KAK7197197.1"/>
    </source>
</evidence>